<comment type="subcellular location">
    <subcellularLocation>
        <location evidence="1">Cell envelope</location>
    </subcellularLocation>
</comment>
<dbReference type="Pfam" id="PF00578">
    <property type="entry name" value="AhpC-TSA"/>
    <property type="match status" value="1"/>
</dbReference>
<feature type="domain" description="Thioredoxin" evidence="6">
    <location>
        <begin position="195"/>
        <end position="333"/>
    </location>
</feature>
<evidence type="ECO:0000256" key="4">
    <source>
        <dbReference type="ARBA" id="ARBA00023284"/>
    </source>
</evidence>
<organism evidence="7 8">
    <name type="scientific">Petrimonas mucosa</name>
    <dbReference type="NCBI Taxonomy" id="1642646"/>
    <lineage>
        <taxon>Bacteria</taxon>
        <taxon>Pseudomonadati</taxon>
        <taxon>Bacteroidota</taxon>
        <taxon>Bacteroidia</taxon>
        <taxon>Bacteroidales</taxon>
        <taxon>Dysgonomonadaceae</taxon>
        <taxon>Petrimonas</taxon>
    </lineage>
</organism>
<dbReference type="PROSITE" id="PS51257">
    <property type="entry name" value="PROKAR_LIPOPROTEIN"/>
    <property type="match status" value="1"/>
</dbReference>
<evidence type="ECO:0000256" key="3">
    <source>
        <dbReference type="ARBA" id="ARBA00023157"/>
    </source>
</evidence>
<dbReference type="GO" id="GO:0030313">
    <property type="term" value="C:cell envelope"/>
    <property type="evidence" value="ECO:0007669"/>
    <property type="project" value="UniProtKB-SubCell"/>
</dbReference>
<dbReference type="Gene3D" id="3.40.30.10">
    <property type="entry name" value="Glutaredoxin"/>
    <property type="match status" value="1"/>
</dbReference>
<keyword evidence="5" id="KW-0732">Signal</keyword>
<evidence type="ECO:0000313" key="8">
    <source>
        <dbReference type="Proteomes" id="UP000178485"/>
    </source>
</evidence>
<dbReference type="GO" id="GO:0016209">
    <property type="term" value="F:antioxidant activity"/>
    <property type="evidence" value="ECO:0007669"/>
    <property type="project" value="InterPro"/>
</dbReference>
<keyword evidence="2" id="KW-0201">Cytochrome c-type biogenesis</keyword>
<keyword evidence="3" id="KW-1015">Disulfide bond</keyword>
<evidence type="ECO:0000259" key="6">
    <source>
        <dbReference type="PROSITE" id="PS51352"/>
    </source>
</evidence>
<accession>A0A1G4G4J3</accession>
<dbReference type="AlphaFoldDB" id="A0A1G4G4J3"/>
<dbReference type="InterPro" id="IPR036249">
    <property type="entry name" value="Thioredoxin-like_sf"/>
</dbReference>
<dbReference type="InterPro" id="IPR013766">
    <property type="entry name" value="Thioredoxin_domain"/>
</dbReference>
<proteinExistence type="predicted"/>
<keyword evidence="8" id="KW-1185">Reference proteome</keyword>
<dbReference type="SUPFAM" id="SSF52833">
    <property type="entry name" value="Thioredoxin-like"/>
    <property type="match status" value="1"/>
</dbReference>
<dbReference type="PROSITE" id="PS51352">
    <property type="entry name" value="THIOREDOXIN_2"/>
    <property type="match status" value="1"/>
</dbReference>
<gene>
    <name evidence="7" type="primary">resA 3</name>
    <name evidence="7" type="ORF">ING2E5A_0632</name>
</gene>
<dbReference type="CDD" id="cd02966">
    <property type="entry name" value="TlpA_like_family"/>
    <property type="match status" value="1"/>
</dbReference>
<dbReference type="GO" id="GO:0016491">
    <property type="term" value="F:oxidoreductase activity"/>
    <property type="evidence" value="ECO:0007669"/>
    <property type="project" value="InterPro"/>
</dbReference>
<dbReference type="EMBL" id="LT608328">
    <property type="protein sequence ID" value="SCM55911.1"/>
    <property type="molecule type" value="Genomic_DNA"/>
</dbReference>
<name>A0A1G4G4J3_9BACT</name>
<dbReference type="KEGG" id="pmuc:ING2E5A_0632"/>
<feature type="signal peptide" evidence="5">
    <location>
        <begin position="1"/>
        <end position="21"/>
    </location>
</feature>
<dbReference type="PANTHER" id="PTHR42852:SF6">
    <property type="entry name" value="THIOL:DISULFIDE INTERCHANGE PROTEIN DSBE"/>
    <property type="match status" value="1"/>
</dbReference>
<evidence type="ECO:0000313" key="7">
    <source>
        <dbReference type="EMBL" id="SCM55911.1"/>
    </source>
</evidence>
<evidence type="ECO:0000256" key="1">
    <source>
        <dbReference type="ARBA" id="ARBA00004196"/>
    </source>
</evidence>
<dbReference type="PANTHER" id="PTHR42852">
    <property type="entry name" value="THIOL:DISULFIDE INTERCHANGE PROTEIN DSBE"/>
    <property type="match status" value="1"/>
</dbReference>
<keyword evidence="4" id="KW-0676">Redox-active center</keyword>
<dbReference type="InterPro" id="IPR025380">
    <property type="entry name" value="DUF4369"/>
</dbReference>
<dbReference type="Pfam" id="PF14289">
    <property type="entry name" value="DUF4369"/>
    <property type="match status" value="1"/>
</dbReference>
<evidence type="ECO:0000256" key="5">
    <source>
        <dbReference type="SAM" id="SignalP"/>
    </source>
</evidence>
<dbReference type="Proteomes" id="UP000178485">
    <property type="component" value="Chromosome i"/>
</dbReference>
<sequence>MGIGMMKRISYILLIALSIMACRPTGKSDGFTLTGTVPAGFTGKVYLQEYKNRKYIDLDSAEISEGRFIFTGILAEPAVYTITSSQKSKRIQLFLDNGPLDLEVTDDWEVALLKGSEEAEMFHRMLPVMAKGTASPDSLLLANPASSAALYFLNRNIYKYDYERLKLIRKQLSASLNSHSYMKELEENLARLENVLPGKVAPDFALPTVSGDTLSLSSLRGEYLLVDFWASWCPDCRKASPTLVELHERFKDKNLTIVGVSIDEERSRWLNAIEKDGLAWQQVISEGGWNSNELKAYAVRWLPTSYLIDPEGVIVAKSIEVSRLIPQIEALLN</sequence>
<protein>
    <submittedName>
        <fullName evidence="7">Thiol-disulfide oxidoreductase ResA</fullName>
    </submittedName>
</protein>
<dbReference type="InterPro" id="IPR000866">
    <property type="entry name" value="AhpC/TSA"/>
</dbReference>
<feature type="chain" id="PRO_5009603782" evidence="5">
    <location>
        <begin position="22"/>
        <end position="333"/>
    </location>
</feature>
<evidence type="ECO:0000256" key="2">
    <source>
        <dbReference type="ARBA" id="ARBA00022748"/>
    </source>
</evidence>
<dbReference type="InterPro" id="IPR050553">
    <property type="entry name" value="Thioredoxin_ResA/DsbE_sf"/>
</dbReference>
<reference evidence="7 8" key="1">
    <citation type="submission" date="2016-08" db="EMBL/GenBank/DDBJ databases">
        <authorList>
            <person name="Seilhamer J.J."/>
        </authorList>
    </citation>
    <scope>NUCLEOTIDE SEQUENCE [LARGE SCALE GENOMIC DNA]</scope>
    <source>
        <strain evidence="7">ING2-E5A</strain>
    </source>
</reference>
<dbReference type="GO" id="GO:0017004">
    <property type="term" value="P:cytochrome complex assembly"/>
    <property type="evidence" value="ECO:0007669"/>
    <property type="project" value="UniProtKB-KW"/>
</dbReference>
<dbReference type="STRING" id="1642646.ING2E5A_0632"/>